<keyword evidence="6 8" id="KW-0998">Cell outer membrane</keyword>
<dbReference type="EMBL" id="CP005724">
    <property type="protein sequence ID" value="AHH13354.1"/>
    <property type="molecule type" value="Genomic_DNA"/>
</dbReference>
<evidence type="ECO:0000256" key="8">
    <source>
        <dbReference type="RuleBase" id="RU363105"/>
    </source>
</evidence>
<dbReference type="AlphaFoldDB" id="W5T2J7"/>
<dbReference type="InterPro" id="IPR000680">
    <property type="entry name" value="Borrelia_lipo"/>
</dbReference>
<keyword evidence="9" id="KW-0614">Plasmid</keyword>
<dbReference type="HOGENOM" id="CLU_3412423_0_0_12"/>
<geneLocation type="plasmid" evidence="9">
    <name>unnamed</name>
</geneLocation>
<dbReference type="SUPFAM" id="SSF74748">
    <property type="entry name" value="Variable surface antigen VlsE"/>
    <property type="match status" value="1"/>
</dbReference>
<evidence type="ECO:0000256" key="7">
    <source>
        <dbReference type="ARBA" id="ARBA00023288"/>
    </source>
</evidence>
<organism evidence="9">
    <name type="scientific">Borrelia hermsii YBT</name>
    <dbReference type="NCBI Taxonomy" id="1313295"/>
    <lineage>
        <taxon>Bacteria</taxon>
        <taxon>Pseudomonadati</taxon>
        <taxon>Spirochaetota</taxon>
        <taxon>Spirochaetia</taxon>
        <taxon>Spirochaetales</taxon>
        <taxon>Borreliaceae</taxon>
        <taxon>Borrelia</taxon>
    </lineage>
</organism>
<sequence length="28" mass="2863">MLVLPLNEEVAGGMALRAMAKGGKFAST</sequence>
<dbReference type="GO" id="GO:0009279">
    <property type="term" value="C:cell outer membrane"/>
    <property type="evidence" value="ECO:0007669"/>
    <property type="project" value="UniProtKB-SubCell"/>
</dbReference>
<evidence type="ECO:0000256" key="2">
    <source>
        <dbReference type="ARBA" id="ARBA00004459"/>
    </source>
</evidence>
<evidence type="ECO:0000256" key="4">
    <source>
        <dbReference type="ARBA" id="ARBA00023136"/>
    </source>
</evidence>
<protein>
    <recommendedName>
        <fullName evidence="8">Variable large protein</fullName>
    </recommendedName>
</protein>
<gene>
    <name evidence="9" type="ORF">BHO_0119400</name>
</gene>
<evidence type="ECO:0000256" key="6">
    <source>
        <dbReference type="ARBA" id="ARBA00023237"/>
    </source>
</evidence>
<keyword evidence="5 8" id="KW-0564">Palmitate</keyword>
<evidence type="ECO:0000313" key="9">
    <source>
        <dbReference type="EMBL" id="AHH13354.1"/>
    </source>
</evidence>
<comment type="subcellular location">
    <subcellularLocation>
        <location evidence="2 8">Cell outer membrane</location>
        <topology evidence="2 8">Lipid-anchor</topology>
    </subcellularLocation>
</comment>
<evidence type="ECO:0000256" key="5">
    <source>
        <dbReference type="ARBA" id="ARBA00023139"/>
    </source>
</evidence>
<accession>W5T2J7</accession>
<name>W5T2J7_BORHE</name>
<proteinExistence type="predicted"/>
<keyword evidence="3" id="KW-0732">Signal</keyword>
<keyword evidence="4 8" id="KW-0472">Membrane</keyword>
<evidence type="ECO:0000256" key="3">
    <source>
        <dbReference type="ARBA" id="ARBA00022729"/>
    </source>
</evidence>
<comment type="function">
    <text evidence="1 8">The Vlp and Vsp proteins are antigenically distinct proteins, only one vlp or vsp gene is transcriptionally active at any one time. Switching between these genes is a mechanism of host immune response evasion.</text>
</comment>
<keyword evidence="7 8" id="KW-0449">Lipoprotein</keyword>
<evidence type="ECO:0000256" key="1">
    <source>
        <dbReference type="ARBA" id="ARBA00003932"/>
    </source>
</evidence>
<dbReference type="Pfam" id="PF00921">
    <property type="entry name" value="Lipoprotein_2"/>
    <property type="match status" value="1"/>
</dbReference>
<reference evidence="9" key="1">
    <citation type="submission" date="2013-04" db="EMBL/GenBank/DDBJ databases">
        <title>Comparative Genomics of Relapsing Fever Spirochetes.</title>
        <authorList>
            <person name="Schwan T.G."/>
            <person name="Raffel S.J."/>
            <person name="Porcella S.F."/>
            <person name="Martens C.A."/>
            <person name="Bruno D.P."/>
            <person name="Ricklefs S.M."/>
            <person name="Barbian K.B."/>
        </authorList>
    </citation>
    <scope>NUCLEOTIDE SEQUENCE</scope>
    <source>
        <strain evidence="9">YBT</strain>
        <plasmid evidence="9">unnamed</plasmid>
    </source>
</reference>